<sequence>MLTTILPLSLAGLASAAPFTSRQVVPNYPETQLSKAFRLVANVTDPSKDFDPPVNNWVFNGIHTGAGFNDAVLFADGDSSGRVFYQNGTAEEIRYYEGSVLSDGGTPPFPFGIYVAAEDQTDADGYHDVSLNVGTGTKSVQLQHFPEIYPVLRGAGQGTYVACNQVVPYYNKEYVTIRWTYDIFDSETALYEHNIPDACIAIKLVAECATLNDLPEGSLSSHEYASNVNCYKDVSAIDWTKYGP</sequence>
<dbReference type="EMBL" id="JAFIMR010000040">
    <property type="protein sequence ID" value="KAI1857509.1"/>
    <property type="molecule type" value="Genomic_DNA"/>
</dbReference>
<dbReference type="Pfam" id="PF25484">
    <property type="entry name" value="DUF7907"/>
    <property type="match status" value="1"/>
</dbReference>
<dbReference type="Proteomes" id="UP000829685">
    <property type="component" value="Unassembled WGS sequence"/>
</dbReference>
<evidence type="ECO:0000313" key="4">
    <source>
        <dbReference type="Proteomes" id="UP000829685"/>
    </source>
</evidence>
<keyword evidence="4" id="KW-1185">Reference proteome</keyword>
<dbReference type="AlphaFoldDB" id="A0A9P9WCW5"/>
<dbReference type="OrthoDB" id="3518533at2759"/>
<feature type="signal peptide" evidence="1">
    <location>
        <begin position="1"/>
        <end position="16"/>
    </location>
</feature>
<name>A0A9P9WCW5_9PEZI</name>
<evidence type="ECO:0000313" key="3">
    <source>
        <dbReference type="EMBL" id="KAI1857509.1"/>
    </source>
</evidence>
<feature type="chain" id="PRO_5040308331" description="DUF7907 domain-containing protein" evidence="1">
    <location>
        <begin position="17"/>
        <end position="244"/>
    </location>
</feature>
<proteinExistence type="predicted"/>
<gene>
    <name evidence="3" type="ORF">JX265_011244</name>
</gene>
<keyword evidence="1" id="KW-0732">Signal</keyword>
<evidence type="ECO:0000259" key="2">
    <source>
        <dbReference type="Pfam" id="PF25484"/>
    </source>
</evidence>
<accession>A0A9P9WCW5</accession>
<organism evidence="3 4">
    <name type="scientific">Neoarthrinium moseri</name>
    <dbReference type="NCBI Taxonomy" id="1658444"/>
    <lineage>
        <taxon>Eukaryota</taxon>
        <taxon>Fungi</taxon>
        <taxon>Dikarya</taxon>
        <taxon>Ascomycota</taxon>
        <taxon>Pezizomycotina</taxon>
        <taxon>Sordariomycetes</taxon>
        <taxon>Xylariomycetidae</taxon>
        <taxon>Amphisphaeriales</taxon>
        <taxon>Apiosporaceae</taxon>
        <taxon>Neoarthrinium</taxon>
    </lineage>
</organism>
<feature type="domain" description="DUF7907" evidence="2">
    <location>
        <begin position="34"/>
        <end position="208"/>
    </location>
</feature>
<dbReference type="InterPro" id="IPR057229">
    <property type="entry name" value="DUF7907"/>
</dbReference>
<evidence type="ECO:0000256" key="1">
    <source>
        <dbReference type="SAM" id="SignalP"/>
    </source>
</evidence>
<reference evidence="3" key="1">
    <citation type="submission" date="2021-03" db="EMBL/GenBank/DDBJ databases">
        <title>Revisited historic fungal species revealed as producer of novel bioactive compounds through whole genome sequencing and comparative genomics.</title>
        <authorList>
            <person name="Vignolle G.A."/>
            <person name="Hochenegger N."/>
            <person name="Mach R.L."/>
            <person name="Mach-Aigner A.R."/>
            <person name="Javad Rahimi M."/>
            <person name="Salim K.A."/>
            <person name="Chan C.M."/>
            <person name="Lim L.B.L."/>
            <person name="Cai F."/>
            <person name="Druzhinina I.S."/>
            <person name="U'Ren J.M."/>
            <person name="Derntl C."/>
        </authorList>
    </citation>
    <scope>NUCLEOTIDE SEQUENCE</scope>
    <source>
        <strain evidence="3">TUCIM 5799</strain>
    </source>
</reference>
<comment type="caution">
    <text evidence="3">The sequence shown here is derived from an EMBL/GenBank/DDBJ whole genome shotgun (WGS) entry which is preliminary data.</text>
</comment>
<protein>
    <recommendedName>
        <fullName evidence="2">DUF7907 domain-containing protein</fullName>
    </recommendedName>
</protein>